<evidence type="ECO:0000256" key="1">
    <source>
        <dbReference type="SAM" id="MobiDB-lite"/>
    </source>
</evidence>
<dbReference type="HOGENOM" id="CLU_632715_0_0_7"/>
<reference evidence="4" key="1">
    <citation type="submission" date="2012-06" db="EMBL/GenBank/DDBJ databases">
        <title>Complete sequence of chromosome of Desulfomonile tiedjei DSM 6799.</title>
        <authorList>
            <person name="Lucas S."/>
            <person name="Copeland A."/>
            <person name="Lapidus A."/>
            <person name="Glavina del Rio T."/>
            <person name="Dalin E."/>
            <person name="Tice H."/>
            <person name="Bruce D."/>
            <person name="Goodwin L."/>
            <person name="Pitluck S."/>
            <person name="Peters L."/>
            <person name="Ovchinnikova G."/>
            <person name="Zeytun A."/>
            <person name="Lu M."/>
            <person name="Kyrpides N."/>
            <person name="Mavromatis K."/>
            <person name="Ivanova N."/>
            <person name="Brettin T."/>
            <person name="Detter J.C."/>
            <person name="Han C."/>
            <person name="Larimer F."/>
            <person name="Land M."/>
            <person name="Hauser L."/>
            <person name="Markowitz V."/>
            <person name="Cheng J.-F."/>
            <person name="Hugenholtz P."/>
            <person name="Woyke T."/>
            <person name="Wu D."/>
            <person name="Spring S."/>
            <person name="Schroeder M."/>
            <person name="Brambilla E."/>
            <person name="Klenk H.-P."/>
            <person name="Eisen J.A."/>
        </authorList>
    </citation>
    <scope>NUCLEOTIDE SEQUENCE [LARGE SCALE GENOMIC DNA]</scope>
    <source>
        <strain evidence="4">ATCC 49306 / DSM 6799 / DCB-1</strain>
    </source>
</reference>
<evidence type="ECO:0000313" key="4">
    <source>
        <dbReference type="Proteomes" id="UP000006055"/>
    </source>
</evidence>
<dbReference type="STRING" id="706587.Desti_2429"/>
<dbReference type="EMBL" id="CP003360">
    <property type="protein sequence ID" value="AFM25111.1"/>
    <property type="molecule type" value="Genomic_DNA"/>
</dbReference>
<gene>
    <name evidence="3" type="ordered locus">Desti_2429</name>
</gene>
<dbReference type="OrthoDB" id="5480176at2"/>
<feature type="signal peptide" evidence="2">
    <location>
        <begin position="1"/>
        <end position="17"/>
    </location>
</feature>
<keyword evidence="4" id="KW-1185">Reference proteome</keyword>
<dbReference type="AlphaFoldDB" id="I4C6C0"/>
<name>I4C6C0_DESTA</name>
<feature type="region of interest" description="Disordered" evidence="1">
    <location>
        <begin position="41"/>
        <end position="92"/>
    </location>
</feature>
<dbReference type="Proteomes" id="UP000006055">
    <property type="component" value="Chromosome"/>
</dbReference>
<keyword evidence="2" id="KW-0732">Signal</keyword>
<accession>I4C6C0</accession>
<evidence type="ECO:0000256" key="2">
    <source>
        <dbReference type="SAM" id="SignalP"/>
    </source>
</evidence>
<proteinExistence type="predicted"/>
<feature type="chain" id="PRO_5003687329" description="Phosphodiester glycosidase domain-containing protein" evidence="2">
    <location>
        <begin position="18"/>
        <end position="433"/>
    </location>
</feature>
<protein>
    <recommendedName>
        <fullName evidence="5">Phosphodiester glycosidase domain-containing protein</fullName>
    </recommendedName>
</protein>
<sequence>MFLFLVLQLSVSITCSADSFDESPPVWEFILWGGKPKLKPTAVARAEGNGRESERPANPVADPTRKPDGESVDSTAGEDETPQRTIALKPRMADSKSATVAVGALGDVGPEPSLAQLRVLAPKNIPPLYVTPPMPGEGVWTSQGMPTDKDGRPIGFRTSYRPSLEYPNAVAHMLVLDMKRLTMNLYIGSTEPWAGMAASSVEPDLRSQMVCVTNALWKQKHSGEGGAVFRGKVLKPLAHGVATIVTYKDNSVDVLEWNEGIPLSMVKDARQLRHLIVKDGKVVDSIVKAGKKSDSEIGLGFLLVEDQQQSAEQNWWGGYGGGQVNTYGADWFIATRSAFGIRPDGNLVFAIGHHISTKDLAKALVLAGCDRAIHADANPHNVVGNLYYFDPSGGTAKKAKLSPDQKNYTLDRYDRSYSSDFFGFFLRRGGDES</sequence>
<evidence type="ECO:0008006" key="5">
    <source>
        <dbReference type="Google" id="ProtNLM"/>
    </source>
</evidence>
<dbReference type="eggNOG" id="ENOG502ZCHD">
    <property type="taxonomic scope" value="Bacteria"/>
</dbReference>
<organism evidence="3 4">
    <name type="scientific">Desulfomonile tiedjei (strain ATCC 49306 / DSM 6799 / DCB-1)</name>
    <dbReference type="NCBI Taxonomy" id="706587"/>
    <lineage>
        <taxon>Bacteria</taxon>
        <taxon>Pseudomonadati</taxon>
        <taxon>Thermodesulfobacteriota</taxon>
        <taxon>Desulfomonilia</taxon>
        <taxon>Desulfomonilales</taxon>
        <taxon>Desulfomonilaceae</taxon>
        <taxon>Desulfomonile</taxon>
    </lineage>
</organism>
<dbReference type="RefSeq" id="WP_014810254.1">
    <property type="nucleotide sequence ID" value="NC_018025.1"/>
</dbReference>
<evidence type="ECO:0000313" key="3">
    <source>
        <dbReference type="EMBL" id="AFM25111.1"/>
    </source>
</evidence>
<dbReference type="KEGG" id="dti:Desti_2429"/>